<comment type="subcellular location">
    <subcellularLocation>
        <location evidence="1">Golgi apparatus membrane</location>
        <topology evidence="1">Peripheral membrane protein</topology>
    </subcellularLocation>
</comment>
<keyword evidence="3" id="KW-0333">Golgi apparatus</keyword>
<dbReference type="Pfam" id="PF20649">
    <property type="entry name" value="COG5_C"/>
    <property type="match status" value="1"/>
</dbReference>
<evidence type="ECO:0000313" key="7">
    <source>
        <dbReference type="EMBL" id="CAB3988380.1"/>
    </source>
</evidence>
<feature type="domain" description="Conserved oligomeric Golgi complex subunit 5 N-terminal" evidence="5">
    <location>
        <begin position="24"/>
        <end position="147"/>
    </location>
</feature>
<evidence type="ECO:0000259" key="6">
    <source>
        <dbReference type="Pfam" id="PF20649"/>
    </source>
</evidence>
<dbReference type="InterPro" id="IPR019465">
    <property type="entry name" value="Cog5"/>
</dbReference>
<name>A0A7D9HQM3_PARCT</name>
<gene>
    <name evidence="7" type="ORF">PACLA_8A040441</name>
</gene>
<dbReference type="InterPro" id="IPR049176">
    <property type="entry name" value="COG5_N"/>
</dbReference>
<dbReference type="Proteomes" id="UP001152795">
    <property type="component" value="Unassembled WGS sequence"/>
</dbReference>
<comment type="caution">
    <text evidence="7">The sequence shown here is derived from an EMBL/GenBank/DDBJ whole genome shotgun (WGS) entry which is preliminary data.</text>
</comment>
<evidence type="ECO:0000256" key="3">
    <source>
        <dbReference type="ARBA" id="ARBA00023034"/>
    </source>
</evidence>
<dbReference type="EMBL" id="CACRXK020001314">
    <property type="protein sequence ID" value="CAB3988380.1"/>
    <property type="molecule type" value="Genomic_DNA"/>
</dbReference>
<keyword evidence="8" id="KW-1185">Reference proteome</keyword>
<dbReference type="AlphaFoldDB" id="A0A7D9HQM3"/>
<dbReference type="PANTHER" id="PTHR13228:SF3">
    <property type="entry name" value="CONSERVED OLIGOMERIC GOLGI COMPLEX SUBUNIT 5"/>
    <property type="match status" value="1"/>
</dbReference>
<evidence type="ECO:0000259" key="5">
    <source>
        <dbReference type="Pfam" id="PF10392"/>
    </source>
</evidence>
<dbReference type="Pfam" id="PF10392">
    <property type="entry name" value="COG5_N"/>
    <property type="match status" value="1"/>
</dbReference>
<evidence type="ECO:0000256" key="2">
    <source>
        <dbReference type="ARBA" id="ARBA00020974"/>
    </source>
</evidence>
<organism evidence="7 8">
    <name type="scientific">Paramuricea clavata</name>
    <name type="common">Red gorgonian</name>
    <name type="synonym">Violescent sea-whip</name>
    <dbReference type="NCBI Taxonomy" id="317549"/>
    <lineage>
        <taxon>Eukaryota</taxon>
        <taxon>Metazoa</taxon>
        <taxon>Cnidaria</taxon>
        <taxon>Anthozoa</taxon>
        <taxon>Octocorallia</taxon>
        <taxon>Malacalcyonacea</taxon>
        <taxon>Plexauridae</taxon>
        <taxon>Paramuricea</taxon>
    </lineage>
</organism>
<dbReference type="OrthoDB" id="18786at2759"/>
<protein>
    <recommendedName>
        <fullName evidence="2">Conserved oligomeric Golgi complex subunit 5</fullName>
    </recommendedName>
</protein>
<evidence type="ECO:0000256" key="4">
    <source>
        <dbReference type="ARBA" id="ARBA00023136"/>
    </source>
</evidence>
<dbReference type="GO" id="GO:0006891">
    <property type="term" value="P:intra-Golgi vesicle-mediated transport"/>
    <property type="evidence" value="ECO:0007669"/>
    <property type="project" value="InterPro"/>
</dbReference>
<accession>A0A7D9HQM3</accession>
<keyword evidence="4" id="KW-0472">Membrane</keyword>
<proteinExistence type="predicted"/>
<dbReference type="InterPro" id="IPR048485">
    <property type="entry name" value="COG5_helical"/>
</dbReference>
<dbReference type="GO" id="GO:0017119">
    <property type="term" value="C:Golgi transport complex"/>
    <property type="evidence" value="ECO:0007669"/>
    <property type="project" value="InterPro"/>
</dbReference>
<dbReference type="GO" id="GO:0000139">
    <property type="term" value="C:Golgi membrane"/>
    <property type="evidence" value="ECO:0007669"/>
    <property type="project" value="UniProtKB-SubCell"/>
</dbReference>
<dbReference type="PANTHER" id="PTHR13228">
    <property type="entry name" value="CONSERVED OLIGOMERIC GOLGI COMPLEX COMPONENT 5"/>
    <property type="match status" value="1"/>
</dbReference>
<evidence type="ECO:0000313" key="8">
    <source>
        <dbReference type="Proteomes" id="UP001152795"/>
    </source>
</evidence>
<feature type="domain" description="Conserved oligomeric Golgi complex subunit 5 helical" evidence="6">
    <location>
        <begin position="177"/>
        <end position="380"/>
    </location>
</feature>
<reference evidence="7" key="1">
    <citation type="submission" date="2020-04" db="EMBL/GenBank/DDBJ databases">
        <authorList>
            <person name="Alioto T."/>
            <person name="Alioto T."/>
            <person name="Gomez Garrido J."/>
        </authorList>
    </citation>
    <scope>NUCLEOTIDE SEQUENCE</scope>
    <source>
        <strain evidence="7">A484AB</strain>
    </source>
</reference>
<sequence>MAGETINSKSSTVLETLREDTTFEKFLEKDFDAKGYANNVIQSRAIGECLEKLADGVRLLDKELHSQVVTRHEDLLQQATGIETLEGVLQMMTSRITSLQLSIERIHQQISDPYEKIRTRTSQLRRLQTTCDLLRRVIRISYLTKRLESQLKGGVKETTKAAQSLNELGYLMEGVDLSGIEVLDKDIDWIKNARKEVTSQAQNMLTQGMETQNQTQVATALQVFHNLGSLQQTVETYVQSLREDLKSTIANTLDIQNLMYAQNTNSAPGRAAIPAPGNTAMWRATLWTGMEKLMDKIYSCCGKVHHVLKVLSKKRDPVTHVCFMQEILKENKKSGILTFWESITITLREEFTGAAQKSPFLKQAFEGEYPKLLRLYNELWTRLQQFVNTGNPSNVYTGGVADVVYGLFHLYQDTHTSPEDFLKNSLSGFENAYLSRSLSRLFDPINLVFPAGAQAPPSRDEVAGIVKTIASELNVANVDASLSVSVSRNVEKTIQLYTAKSEQLLVTSADAYQVEMDISGAQQKNSVIVNMLYEMHQATTKILGNISFPKHAKEAISIALKDLLALIENAVEPLLLSMQKRMEEIVYKIHSEDFSNVQLSVNISDTPEAPCSSYINELQDFITHVNRNVLSLYNCGDFLVNRLNFMAARVLHVFVRHVSLLRNLGEGGKLRLAADMAQVEFAVGPLCRRVSDLGKSYKLLRSFRPLLFQTAEDISNNPALGESLPYSLVLHHLFSQGPSDLRSPHEVKGWSLNYYSQWLDEHESEKERMTLISAALETYVQSVRSRGEREFATVYPILLKVLQSTST</sequence>
<evidence type="ECO:0000256" key="1">
    <source>
        <dbReference type="ARBA" id="ARBA00004395"/>
    </source>
</evidence>